<evidence type="ECO:0000313" key="1">
    <source>
        <dbReference type="EMBL" id="QIC71919.1"/>
    </source>
</evidence>
<dbReference type="EMBL" id="CP044456">
    <property type="protein sequence ID" value="QIC71919.1"/>
    <property type="molecule type" value="Genomic_DNA"/>
</dbReference>
<keyword evidence="1" id="KW-0614">Plasmid</keyword>
<name>A0A6C0Y733_9GAMM</name>
<organism evidence="1 2">
    <name type="scientific">Acinetobacter indicus</name>
    <dbReference type="NCBI Taxonomy" id="756892"/>
    <lineage>
        <taxon>Bacteria</taxon>
        <taxon>Pseudomonadati</taxon>
        <taxon>Pseudomonadota</taxon>
        <taxon>Gammaproteobacteria</taxon>
        <taxon>Moraxellales</taxon>
        <taxon>Moraxellaceae</taxon>
        <taxon>Acinetobacter</taxon>
    </lineage>
</organism>
<dbReference type="Proteomes" id="UP000503440">
    <property type="component" value="Plasmid pB18-1"/>
</dbReference>
<sequence>MSKRFLVTNALMFIQNHYAEQLFRKVGEVTIDGETARVIETLNCDNYTQIGTPGSQESYLFDLDGIFYVVPESWAKEKILRITDSITSPSFTFVEAENIIDLAVTATSDERPAA</sequence>
<accession>A0A6C0Y733</accession>
<gene>
    <name evidence="1" type="ORF">FSC09_16135</name>
</gene>
<evidence type="ECO:0000313" key="2">
    <source>
        <dbReference type="Proteomes" id="UP000503440"/>
    </source>
</evidence>
<dbReference type="AlphaFoldDB" id="A0A6C0Y733"/>
<geneLocation type="plasmid" evidence="2">
    <name>pb18-1</name>
</geneLocation>
<reference evidence="1 2" key="1">
    <citation type="submission" date="2019-09" db="EMBL/GenBank/DDBJ databases">
        <title>Non-baumannii Acinetobacter spp. carrying blaNDM-1 isolated in China.</title>
        <authorList>
            <person name="Cui C."/>
            <person name="Chen C."/>
            <person name="Sun J."/>
            <person name="Liu Y."/>
        </authorList>
    </citation>
    <scope>NUCLEOTIDE SEQUENCE [LARGE SCALE GENOMIC DNA]</scope>
    <source>
        <strain evidence="1 2">B18</strain>
        <plasmid evidence="2">pb18-1</plasmid>
    </source>
</reference>
<protein>
    <submittedName>
        <fullName evidence="1">Uncharacterized protein</fullName>
    </submittedName>
</protein>
<proteinExistence type="predicted"/>
<dbReference type="RefSeq" id="WP_163146579.1">
    <property type="nucleotide sequence ID" value="NZ_CP044456.1"/>
</dbReference>